<feature type="region of interest" description="Disordered" evidence="9">
    <location>
        <begin position="687"/>
        <end position="720"/>
    </location>
</feature>
<keyword evidence="5 8" id="KW-0406">Ion transport</keyword>
<dbReference type="InterPro" id="IPR003280">
    <property type="entry name" value="2pore_dom_K_chnl"/>
</dbReference>
<feature type="transmembrane region" description="Helical" evidence="10">
    <location>
        <begin position="295"/>
        <end position="315"/>
    </location>
</feature>
<dbReference type="Pfam" id="PF06985">
    <property type="entry name" value="HET"/>
    <property type="match status" value="1"/>
</dbReference>
<feature type="compositionally biased region" description="Basic and acidic residues" evidence="9">
    <location>
        <begin position="1"/>
        <end position="14"/>
    </location>
</feature>
<dbReference type="GO" id="GO:0016020">
    <property type="term" value="C:membrane"/>
    <property type="evidence" value="ECO:0007669"/>
    <property type="project" value="UniProtKB-SubCell"/>
</dbReference>
<feature type="domain" description="Potassium channel" evidence="12">
    <location>
        <begin position="240"/>
        <end position="317"/>
    </location>
</feature>
<organism evidence="13 14">
    <name type="scientific">Didymella pomorum</name>
    <dbReference type="NCBI Taxonomy" id="749634"/>
    <lineage>
        <taxon>Eukaryota</taxon>
        <taxon>Fungi</taxon>
        <taxon>Dikarya</taxon>
        <taxon>Ascomycota</taxon>
        <taxon>Pezizomycotina</taxon>
        <taxon>Dothideomycetes</taxon>
        <taxon>Pleosporomycetidae</taxon>
        <taxon>Pleosporales</taxon>
        <taxon>Pleosporineae</taxon>
        <taxon>Didymellaceae</taxon>
        <taxon>Didymella</taxon>
    </lineage>
</organism>
<feature type="domain" description="Heterokaryon incompatibility" evidence="11">
    <location>
        <begin position="720"/>
        <end position="835"/>
    </location>
</feature>
<sequence>MTATLDSRDAEVEKPQTPASSDATAPQEHQALNIQEPDRNAFKKSEHKQHRRRWKLWRKWTDGETSWWFASTGIPLLAAALGPFANLSSIAALVTSWRQNNYLDGEFVTDLFGVPYADPRWCYWLNVASLICGFLGNIFLLFNFTQKVRYIIALPATIVLWYISSGFLIAITACMEVYEPPNRPFEGYTQGYWYGVAAAVFYFICSVLLMVNMLGYYLGHYPDHFALSDNQRTLILQTMFFFIWMAGGAAMYSRIQTDAGEDQWTFPNALYFCYVTILTVGFGDLVATTDLGRGLLFPYAVGGIITLALVVSSLYRAARELGEDHIVQKDLKRRREQTLALTATNSDDYRHRQQHQLVRRGTFGRLKIRAVVFWQTEKGTQGMTYFQALYFCFSLPVYDPADLSSYISLLTIGYGDLSPKSNPGRCFFVIWSLISVPTMTILVSDLGDTVVAKFKKWSNIVADFTVLPKRDIWQPFVDNNPWLQQRIRTHKEKRRVREGFRTTNPNDGDDIDSDNDNDIEVVADTLQANNPNITSLAEEAETDLTRAPTQASLSRRIALSIKKVSLDLRLDEPKRYSYEEWVEFTRLIRYTTPRRLNRVLGTTLTNETENEEGLVNWDWLGEHSPMVAGVSESEWLLERLVESLIRLEKRREIASDQGDLARMRQGGPGGLYASQSPVSGITEFTVDSVTEDSSPSTFESEADYSVESEESSQLSEADDQNTLKDNVYPVTKFFDIRYLWIDSLCIVQDDSEDWTKEAARMANIYQNSTITIGASASRGAHSGLFLKNPRERDKPLALLTGNRTHDGIFLQKLRDEKNHGLRRSKLMTRGWVVQERLLSPRFLHFGSYELILECMTRTTCECDSLEFESIVDFGVISLLPKDFLLHAKLRENKGATWYLDNIWREIVGRYTAMSLTFDKDVFTALSGVAKVVQSRTQAKYIAGLWEQHIVFDLAWEVNGDSSRMMRRCRKYSPSFSWAAIKRIKESDLDSDGLFVFWPADTSDWDARDDLRLQYHCSVLAISSILAGPDPTGQCLAAHIDLEGLRFPAIIESSNSITSPVGDGDWYDRDFDRDPLRPKDNLPEAPQIAKQFYPDYNFDNPGKHQILPGSEVWCMPLFSFENWKMIEDQTYCLVLKQTQDWDEGTGQFERIGLLCYSQILSEDWDQKRKHRAKRLKRTLARDSLISSPHTRKCTIRLT</sequence>
<keyword evidence="2 8" id="KW-0813">Transport</keyword>
<protein>
    <submittedName>
        <fullName evidence="13">Potassium channel</fullName>
    </submittedName>
</protein>
<evidence type="ECO:0000256" key="3">
    <source>
        <dbReference type="ARBA" id="ARBA00022692"/>
    </source>
</evidence>
<feature type="transmembrane region" description="Helical" evidence="10">
    <location>
        <begin position="264"/>
        <end position="283"/>
    </location>
</feature>
<evidence type="ECO:0000259" key="11">
    <source>
        <dbReference type="Pfam" id="PF06985"/>
    </source>
</evidence>
<evidence type="ECO:0000256" key="7">
    <source>
        <dbReference type="ARBA" id="ARBA00023303"/>
    </source>
</evidence>
<keyword evidence="3 8" id="KW-0812">Transmembrane</keyword>
<dbReference type="PRINTS" id="PR01333">
    <property type="entry name" value="2POREKCHANEL"/>
</dbReference>
<proteinExistence type="inferred from homology"/>
<feature type="transmembrane region" description="Helical" evidence="10">
    <location>
        <begin position="191"/>
        <end position="214"/>
    </location>
</feature>
<keyword evidence="14" id="KW-1185">Reference proteome</keyword>
<feature type="region of interest" description="Disordered" evidence="9">
    <location>
        <begin position="1"/>
        <end position="47"/>
    </location>
</feature>
<dbReference type="Pfam" id="PF07885">
    <property type="entry name" value="Ion_trans_2"/>
    <property type="match status" value="2"/>
</dbReference>
<dbReference type="AlphaFoldDB" id="A0A9W8ZFG9"/>
<feature type="compositionally biased region" description="Polar residues" evidence="9">
    <location>
        <begin position="687"/>
        <end position="699"/>
    </location>
</feature>
<dbReference type="EMBL" id="JAPEVA010000036">
    <property type="protein sequence ID" value="KAJ4405237.1"/>
    <property type="molecule type" value="Genomic_DNA"/>
</dbReference>
<feature type="compositionally biased region" description="Acidic residues" evidence="9">
    <location>
        <begin position="700"/>
        <end position="710"/>
    </location>
</feature>
<keyword evidence="6 10" id="KW-0472">Membrane</keyword>
<evidence type="ECO:0000313" key="14">
    <source>
        <dbReference type="Proteomes" id="UP001140510"/>
    </source>
</evidence>
<dbReference type="Proteomes" id="UP001140510">
    <property type="component" value="Unassembled WGS sequence"/>
</dbReference>
<feature type="transmembrane region" description="Helical" evidence="10">
    <location>
        <begin position="123"/>
        <end position="144"/>
    </location>
</feature>
<evidence type="ECO:0000256" key="1">
    <source>
        <dbReference type="ARBA" id="ARBA00004141"/>
    </source>
</evidence>
<evidence type="ECO:0000256" key="2">
    <source>
        <dbReference type="ARBA" id="ARBA00022448"/>
    </source>
</evidence>
<evidence type="ECO:0000256" key="9">
    <source>
        <dbReference type="SAM" id="MobiDB-lite"/>
    </source>
</evidence>
<name>A0A9W8ZFG9_9PLEO</name>
<comment type="caution">
    <text evidence="13">The sequence shown here is derived from an EMBL/GenBank/DDBJ whole genome shotgun (WGS) entry which is preliminary data.</text>
</comment>
<dbReference type="GO" id="GO:0005267">
    <property type="term" value="F:potassium channel activity"/>
    <property type="evidence" value="ECO:0007669"/>
    <property type="project" value="InterPro"/>
</dbReference>
<keyword evidence="4 10" id="KW-1133">Transmembrane helix</keyword>
<gene>
    <name evidence="13" type="primary">TOK1</name>
    <name evidence="13" type="ORF">N0V91_005397</name>
</gene>
<feature type="domain" description="Potassium channel" evidence="12">
    <location>
        <begin position="405"/>
        <end position="450"/>
    </location>
</feature>
<accession>A0A9W8ZFG9</accession>
<evidence type="ECO:0000256" key="5">
    <source>
        <dbReference type="ARBA" id="ARBA00023065"/>
    </source>
</evidence>
<dbReference type="InterPro" id="IPR010730">
    <property type="entry name" value="HET"/>
</dbReference>
<dbReference type="InterPro" id="IPR013099">
    <property type="entry name" value="K_chnl_dom"/>
</dbReference>
<feature type="transmembrane region" description="Helical" evidence="10">
    <location>
        <begin position="234"/>
        <end position="252"/>
    </location>
</feature>
<evidence type="ECO:0000313" key="13">
    <source>
        <dbReference type="EMBL" id="KAJ4405237.1"/>
    </source>
</evidence>
<dbReference type="PANTHER" id="PTHR33112:SF9">
    <property type="entry name" value="HETEROKARYON INCOMPATIBILITY DOMAIN-CONTAINING PROTEIN"/>
    <property type="match status" value="1"/>
</dbReference>
<evidence type="ECO:0000256" key="6">
    <source>
        <dbReference type="ARBA" id="ARBA00023136"/>
    </source>
</evidence>
<evidence type="ECO:0000256" key="10">
    <source>
        <dbReference type="SAM" id="Phobius"/>
    </source>
</evidence>
<dbReference type="Gene3D" id="1.10.287.70">
    <property type="match status" value="2"/>
</dbReference>
<evidence type="ECO:0000259" key="12">
    <source>
        <dbReference type="Pfam" id="PF07885"/>
    </source>
</evidence>
<keyword evidence="7 8" id="KW-0407">Ion channel</keyword>
<evidence type="ECO:0000256" key="8">
    <source>
        <dbReference type="RuleBase" id="RU003857"/>
    </source>
</evidence>
<dbReference type="SUPFAM" id="SSF81324">
    <property type="entry name" value="Voltage-gated potassium channels"/>
    <property type="match status" value="2"/>
</dbReference>
<evidence type="ECO:0000256" key="4">
    <source>
        <dbReference type="ARBA" id="ARBA00022989"/>
    </source>
</evidence>
<feature type="transmembrane region" description="Helical" evidence="10">
    <location>
        <begin position="67"/>
        <end position="94"/>
    </location>
</feature>
<feature type="transmembrane region" description="Helical" evidence="10">
    <location>
        <begin position="151"/>
        <end position="171"/>
    </location>
</feature>
<dbReference type="PANTHER" id="PTHR33112">
    <property type="entry name" value="DOMAIN PROTEIN, PUTATIVE-RELATED"/>
    <property type="match status" value="1"/>
</dbReference>
<comment type="subcellular location">
    <subcellularLocation>
        <location evidence="1">Membrane</location>
        <topology evidence="1">Multi-pass membrane protein</topology>
    </subcellularLocation>
</comment>
<comment type="similarity">
    <text evidence="8">Belongs to the two pore domain potassium channel (TC 1.A.1.8) family.</text>
</comment>
<reference evidence="13" key="1">
    <citation type="submission" date="2022-10" db="EMBL/GenBank/DDBJ databases">
        <title>Tapping the CABI collections for fungal endophytes: first genome assemblies for Collariella, Neodidymelliopsis, Ascochyta clinopodiicola, Didymella pomorum, Didymosphaeria variabile, Neocosmospora piperis and Neocucurbitaria cava.</title>
        <authorList>
            <person name="Hill R."/>
        </authorList>
    </citation>
    <scope>NUCLEOTIDE SEQUENCE</scope>
    <source>
        <strain evidence="13">IMI 355091</strain>
    </source>
</reference>
<dbReference type="OrthoDB" id="297496at2759"/>